<organism evidence="1 2">
    <name type="scientific">Brachionus plicatilis</name>
    <name type="common">Marine rotifer</name>
    <name type="synonym">Brachionus muelleri</name>
    <dbReference type="NCBI Taxonomy" id="10195"/>
    <lineage>
        <taxon>Eukaryota</taxon>
        <taxon>Metazoa</taxon>
        <taxon>Spiralia</taxon>
        <taxon>Gnathifera</taxon>
        <taxon>Rotifera</taxon>
        <taxon>Eurotatoria</taxon>
        <taxon>Monogononta</taxon>
        <taxon>Pseudotrocha</taxon>
        <taxon>Ploima</taxon>
        <taxon>Brachionidae</taxon>
        <taxon>Brachionus</taxon>
    </lineage>
</organism>
<gene>
    <name evidence="1" type="ORF">BpHYR1_043891</name>
</gene>
<evidence type="ECO:0000313" key="2">
    <source>
        <dbReference type="Proteomes" id="UP000276133"/>
    </source>
</evidence>
<accession>A0A3M7T874</accession>
<proteinExistence type="predicted"/>
<dbReference type="OrthoDB" id="10204274at2759"/>
<dbReference type="Proteomes" id="UP000276133">
    <property type="component" value="Unassembled WGS sequence"/>
</dbReference>
<dbReference type="EMBL" id="REGN01000163">
    <property type="protein sequence ID" value="RNA44048.1"/>
    <property type="molecule type" value="Genomic_DNA"/>
</dbReference>
<evidence type="ECO:0000313" key="1">
    <source>
        <dbReference type="EMBL" id="RNA44048.1"/>
    </source>
</evidence>
<protein>
    <submittedName>
        <fullName evidence="1">Uncharacterized protein</fullName>
    </submittedName>
</protein>
<dbReference type="AlphaFoldDB" id="A0A3M7T874"/>
<comment type="caution">
    <text evidence="1">The sequence shown here is derived from an EMBL/GenBank/DDBJ whole genome shotgun (WGS) entry which is preliminary data.</text>
</comment>
<keyword evidence="2" id="KW-1185">Reference proteome</keyword>
<name>A0A3M7T874_BRAPC</name>
<sequence length="69" mass="8128">MDVILLAEGHNLIQYKYQAEHLFDHFELVHFSAPISRQTSTGQLCFENKRLRDNFKFVADNCDMQANHM</sequence>
<reference evidence="1 2" key="1">
    <citation type="journal article" date="2018" name="Sci. Rep.">
        <title>Genomic signatures of local adaptation to the degree of environmental predictability in rotifers.</title>
        <authorList>
            <person name="Franch-Gras L."/>
            <person name="Hahn C."/>
            <person name="Garcia-Roger E.M."/>
            <person name="Carmona M.J."/>
            <person name="Serra M."/>
            <person name="Gomez A."/>
        </authorList>
    </citation>
    <scope>NUCLEOTIDE SEQUENCE [LARGE SCALE GENOMIC DNA]</scope>
    <source>
        <strain evidence="1">HYR1</strain>
    </source>
</reference>